<keyword evidence="2" id="KW-1185">Reference proteome</keyword>
<comment type="caution">
    <text evidence="1">The sequence shown here is derived from an EMBL/GenBank/DDBJ whole genome shotgun (WGS) entry which is preliminary data.</text>
</comment>
<reference evidence="1 2" key="1">
    <citation type="journal article" date="2021" name="Hortic Res">
        <title>High-quality reference genome and annotation aids understanding of berry development for evergreen blueberry (Vaccinium darrowii).</title>
        <authorList>
            <person name="Yu J."/>
            <person name="Hulse-Kemp A.M."/>
            <person name="Babiker E."/>
            <person name="Staton M."/>
        </authorList>
    </citation>
    <scope>NUCLEOTIDE SEQUENCE [LARGE SCALE GENOMIC DNA]</scope>
    <source>
        <strain evidence="2">cv. NJ 8807/NJ 8810</strain>
        <tissue evidence="1">Young leaf</tissue>
    </source>
</reference>
<protein>
    <submittedName>
        <fullName evidence="1">Uncharacterized protein</fullName>
    </submittedName>
</protein>
<evidence type="ECO:0000313" key="1">
    <source>
        <dbReference type="EMBL" id="KAH7857575.1"/>
    </source>
</evidence>
<dbReference type="Proteomes" id="UP000828048">
    <property type="component" value="Chromosome 3"/>
</dbReference>
<gene>
    <name evidence="1" type="ORF">Vadar_014176</name>
</gene>
<accession>A0ACB7YX96</accession>
<proteinExistence type="predicted"/>
<dbReference type="EMBL" id="CM037153">
    <property type="protein sequence ID" value="KAH7857575.1"/>
    <property type="molecule type" value="Genomic_DNA"/>
</dbReference>
<organism evidence="1 2">
    <name type="scientific">Vaccinium darrowii</name>
    <dbReference type="NCBI Taxonomy" id="229202"/>
    <lineage>
        <taxon>Eukaryota</taxon>
        <taxon>Viridiplantae</taxon>
        <taxon>Streptophyta</taxon>
        <taxon>Embryophyta</taxon>
        <taxon>Tracheophyta</taxon>
        <taxon>Spermatophyta</taxon>
        <taxon>Magnoliopsida</taxon>
        <taxon>eudicotyledons</taxon>
        <taxon>Gunneridae</taxon>
        <taxon>Pentapetalae</taxon>
        <taxon>asterids</taxon>
        <taxon>Ericales</taxon>
        <taxon>Ericaceae</taxon>
        <taxon>Vaccinioideae</taxon>
        <taxon>Vaccinieae</taxon>
        <taxon>Vaccinium</taxon>
    </lineage>
</organism>
<evidence type="ECO:0000313" key="2">
    <source>
        <dbReference type="Proteomes" id="UP000828048"/>
    </source>
</evidence>
<sequence length="634" mass="72538">MAEDQNLNVLGVRHQSQGNNDEGILALTHSYGRAHQTTVSGRRTDHGCRKLPPSANIFFFSSKRGVEFGTVPTTILERERAMDLLHFSHEHPLIFEEEYKDDGRKVSCYGCQQQISEVQRVYWAYCCADCKYFAHVNCLRSKPELCSFKLSEEETAKEETREMLPPWLQLVTKKPKSRVENAEPDLILPPPEESLSLIQHFVKKIGLLGKNKKSTTIYHVRHHHPLFFVDKQINDESSASCKLIPCDACAQPVLAPFYHCNECDFVLHECCAKIPIELQHPIHPKHPLLLNRWWQYKCSGLPICQGCNMSCNGVLYGCVACDFFLDLNCASLLGNIKHEAHPQHVLTLKETTNALCNACHEKFCGLGLVCAICKFSLHIRCALLPPTVRSKYDRHHPFFLKYYGTDDDYYCEICEKEINLNCWFYNCGDCRRSLHTKCICPVGSLPLHFIKHEAHEHTLALRETGTVRCAACKHKCYGFGFLCKENCDFTLHPRCASLPPTLEHRKDIHPYILTYSGERGYNICVMCQREINDDYWFYHCAHCESYLHTLCAQFVEHSKWKIGAKVNLGCHQHLLTVVEHPKVTDLGCNSCGEHVKGRCLECADCTSFVLHKRCAYNEANKLISSLQKGRRLTP</sequence>
<name>A0ACB7YX96_9ERIC</name>